<reference evidence="1 2" key="1">
    <citation type="submission" date="2016-04" db="EMBL/GenBank/DDBJ databases">
        <title>A degradative enzymes factory behind the ericoid mycorrhizal symbiosis.</title>
        <authorList>
            <consortium name="DOE Joint Genome Institute"/>
            <person name="Martino E."/>
            <person name="Morin E."/>
            <person name="Grelet G."/>
            <person name="Kuo A."/>
            <person name="Kohler A."/>
            <person name="Daghino S."/>
            <person name="Barry K."/>
            <person name="Choi C."/>
            <person name="Cichocki N."/>
            <person name="Clum A."/>
            <person name="Copeland A."/>
            <person name="Hainaut M."/>
            <person name="Haridas S."/>
            <person name="Labutti K."/>
            <person name="Lindquist E."/>
            <person name="Lipzen A."/>
            <person name="Khouja H.-R."/>
            <person name="Murat C."/>
            <person name="Ohm R."/>
            <person name="Olson A."/>
            <person name="Spatafora J."/>
            <person name="Veneault-Fourrey C."/>
            <person name="Henrissat B."/>
            <person name="Grigoriev I."/>
            <person name="Martin F."/>
            <person name="Perotto S."/>
        </authorList>
    </citation>
    <scope>NUCLEOTIDE SEQUENCE [LARGE SCALE GENOMIC DNA]</scope>
    <source>
        <strain evidence="1 2">F</strain>
    </source>
</reference>
<feature type="non-terminal residue" evidence="1">
    <location>
        <position position="1"/>
    </location>
</feature>
<accession>A0A2J6SBB5</accession>
<evidence type="ECO:0000313" key="2">
    <source>
        <dbReference type="Proteomes" id="UP000235786"/>
    </source>
</evidence>
<gene>
    <name evidence="1" type="ORF">L207DRAFT_392572</name>
</gene>
<evidence type="ECO:0000313" key="1">
    <source>
        <dbReference type="EMBL" id="PMD48057.1"/>
    </source>
</evidence>
<dbReference type="Proteomes" id="UP000235786">
    <property type="component" value="Unassembled WGS sequence"/>
</dbReference>
<name>A0A2J6SBB5_HYAVF</name>
<dbReference type="STRING" id="1149755.A0A2J6SBB5"/>
<dbReference type="OrthoDB" id="3549736at2759"/>
<sequence>NLPGLNAVQTKHANQIVGEAKKANVGKQGCEAAITTGLTESGLRILANPKVKTSFHYQNDGTGEDHDSIGIFQQRVIDYKNIACDMDAACSAGQFFARMQEIREWQTMDVAKLCQAVQKSGFPDAYKKWTALATKIC</sequence>
<organism evidence="1 2">
    <name type="scientific">Hyaloscypha variabilis (strain UAMH 11265 / GT02V1 / F)</name>
    <name type="common">Meliniomyces variabilis</name>
    <dbReference type="NCBI Taxonomy" id="1149755"/>
    <lineage>
        <taxon>Eukaryota</taxon>
        <taxon>Fungi</taxon>
        <taxon>Dikarya</taxon>
        <taxon>Ascomycota</taxon>
        <taxon>Pezizomycotina</taxon>
        <taxon>Leotiomycetes</taxon>
        <taxon>Helotiales</taxon>
        <taxon>Hyaloscyphaceae</taxon>
        <taxon>Hyaloscypha</taxon>
        <taxon>Hyaloscypha variabilis</taxon>
    </lineage>
</organism>
<feature type="non-terminal residue" evidence="1">
    <location>
        <position position="137"/>
    </location>
</feature>
<dbReference type="AlphaFoldDB" id="A0A2J6SBB5"/>
<proteinExistence type="predicted"/>
<protein>
    <submittedName>
        <fullName evidence="1">Uncharacterized protein</fullName>
    </submittedName>
</protein>
<dbReference type="EMBL" id="KZ613937">
    <property type="protein sequence ID" value="PMD48057.1"/>
    <property type="molecule type" value="Genomic_DNA"/>
</dbReference>
<keyword evidence="2" id="KW-1185">Reference proteome</keyword>